<keyword evidence="3" id="KW-1185">Reference proteome</keyword>
<sequence>MGCKMSSQAARKSAAARQPAGGQEDNSQEAISSVEEEDTEDTEDYLDDIEISSVFKIDICLYGNSTELMLRGCGRGIDAIVFEFHNEYDVIMEKLMLCLKRKRVFILQICLFDECVWSPSLLNVMADYFLSTLPIINNLKVVGDPRNLNVPFIDFYRKLHPIVEHLIIVNPTILRFLIDKQLNSLVLELPLDFSWFPLKYTQVGHVKFFAFSMLEVLCQQDIVMPQVHSVSFFNYPHEGTDSKLILGKVCSRFPSIKRLEILLMVHVQEKNQPVRNHDLFTHTRAVFDMFESILDWNREKLNVTIYFTIYYNGPINNRLARKMTGYIGYECCCKNDKVRVEVSMSKVDLRMFVTTQ</sequence>
<accession>A0A811LSZ1</accession>
<name>A0A811LSZ1_9BILA</name>
<dbReference type="AlphaFoldDB" id="A0A811LSZ1"/>
<evidence type="ECO:0000313" key="3">
    <source>
        <dbReference type="Proteomes" id="UP000614601"/>
    </source>
</evidence>
<dbReference type="EMBL" id="CAJFDH010000006">
    <property type="protein sequence ID" value="CAD5230489.1"/>
    <property type="molecule type" value="Genomic_DNA"/>
</dbReference>
<dbReference type="Proteomes" id="UP000614601">
    <property type="component" value="Unassembled WGS sequence"/>
</dbReference>
<reference evidence="2" key="1">
    <citation type="submission" date="2020-09" db="EMBL/GenBank/DDBJ databases">
        <authorList>
            <person name="Kikuchi T."/>
        </authorList>
    </citation>
    <scope>NUCLEOTIDE SEQUENCE</scope>
    <source>
        <strain evidence="2">SH1</strain>
    </source>
</reference>
<feature type="region of interest" description="Disordered" evidence="1">
    <location>
        <begin position="1"/>
        <end position="43"/>
    </location>
</feature>
<evidence type="ECO:0000313" key="2">
    <source>
        <dbReference type="EMBL" id="CAD5230489.1"/>
    </source>
</evidence>
<organism evidence="2 3">
    <name type="scientific">Bursaphelenchus okinawaensis</name>
    <dbReference type="NCBI Taxonomy" id="465554"/>
    <lineage>
        <taxon>Eukaryota</taxon>
        <taxon>Metazoa</taxon>
        <taxon>Ecdysozoa</taxon>
        <taxon>Nematoda</taxon>
        <taxon>Chromadorea</taxon>
        <taxon>Rhabditida</taxon>
        <taxon>Tylenchina</taxon>
        <taxon>Tylenchomorpha</taxon>
        <taxon>Aphelenchoidea</taxon>
        <taxon>Aphelenchoididae</taxon>
        <taxon>Bursaphelenchus</taxon>
    </lineage>
</organism>
<evidence type="ECO:0000256" key="1">
    <source>
        <dbReference type="SAM" id="MobiDB-lite"/>
    </source>
</evidence>
<proteinExistence type="predicted"/>
<dbReference type="EMBL" id="CAJFCW020000006">
    <property type="protein sequence ID" value="CAG9127780.1"/>
    <property type="molecule type" value="Genomic_DNA"/>
</dbReference>
<gene>
    <name evidence="2" type="ORF">BOKJ2_LOCUS14161</name>
</gene>
<feature type="compositionally biased region" description="Low complexity" evidence="1">
    <location>
        <begin position="1"/>
        <end position="20"/>
    </location>
</feature>
<protein>
    <submittedName>
        <fullName evidence="2">Uncharacterized protein</fullName>
    </submittedName>
</protein>
<dbReference type="Proteomes" id="UP000783686">
    <property type="component" value="Unassembled WGS sequence"/>
</dbReference>
<feature type="compositionally biased region" description="Acidic residues" evidence="1">
    <location>
        <begin position="34"/>
        <end position="43"/>
    </location>
</feature>
<comment type="caution">
    <text evidence="2">The sequence shown here is derived from an EMBL/GenBank/DDBJ whole genome shotgun (WGS) entry which is preliminary data.</text>
</comment>